<feature type="transmembrane region" description="Helical" evidence="6">
    <location>
        <begin position="187"/>
        <end position="209"/>
    </location>
</feature>
<dbReference type="InterPro" id="IPR020846">
    <property type="entry name" value="MFS_dom"/>
</dbReference>
<feature type="transmembrane region" description="Helical" evidence="6">
    <location>
        <begin position="61"/>
        <end position="82"/>
    </location>
</feature>
<comment type="caution">
    <text evidence="8">The sequence shown here is derived from an EMBL/GenBank/DDBJ whole genome shotgun (WGS) entry which is preliminary data.</text>
</comment>
<keyword evidence="3 6" id="KW-0812">Transmembrane</keyword>
<comment type="subcellular location">
    <subcellularLocation>
        <location evidence="1">Membrane</location>
        <topology evidence="1">Multi-pass membrane protein</topology>
    </subcellularLocation>
</comment>
<evidence type="ECO:0000256" key="4">
    <source>
        <dbReference type="ARBA" id="ARBA00022989"/>
    </source>
</evidence>
<dbReference type="FunFam" id="1.20.1250.20:FF:000018">
    <property type="entry name" value="MFS transporter permease"/>
    <property type="match status" value="1"/>
</dbReference>
<dbReference type="SUPFAM" id="SSF103473">
    <property type="entry name" value="MFS general substrate transporter"/>
    <property type="match status" value="1"/>
</dbReference>
<dbReference type="RefSeq" id="WP_339442552.1">
    <property type="nucleotide sequence ID" value="NZ_JBBHKQ010000003.1"/>
</dbReference>
<dbReference type="Gene3D" id="1.20.1250.20">
    <property type="entry name" value="MFS general substrate transporter like domains"/>
    <property type="match status" value="2"/>
</dbReference>
<feature type="transmembrane region" description="Helical" evidence="6">
    <location>
        <begin position="346"/>
        <end position="366"/>
    </location>
</feature>
<evidence type="ECO:0000256" key="3">
    <source>
        <dbReference type="ARBA" id="ARBA00022692"/>
    </source>
</evidence>
<protein>
    <submittedName>
        <fullName evidence="8">MFS transporter</fullName>
    </submittedName>
</protein>
<evidence type="ECO:0000256" key="1">
    <source>
        <dbReference type="ARBA" id="ARBA00004141"/>
    </source>
</evidence>
<keyword evidence="5 6" id="KW-0472">Membrane</keyword>
<feature type="transmembrane region" description="Helical" evidence="6">
    <location>
        <begin position="288"/>
        <end position="308"/>
    </location>
</feature>
<feature type="transmembrane region" description="Helical" evidence="6">
    <location>
        <begin position="24"/>
        <end position="41"/>
    </location>
</feature>
<organism evidence="8 9">
    <name type="scientific">Ochrobactrum teleogrylli</name>
    <dbReference type="NCBI Taxonomy" id="2479765"/>
    <lineage>
        <taxon>Bacteria</taxon>
        <taxon>Pseudomonadati</taxon>
        <taxon>Pseudomonadota</taxon>
        <taxon>Alphaproteobacteria</taxon>
        <taxon>Hyphomicrobiales</taxon>
        <taxon>Brucellaceae</taxon>
        <taxon>Brucella/Ochrobactrum group</taxon>
        <taxon>Ochrobactrum</taxon>
    </lineage>
</organism>
<feature type="domain" description="Major facilitator superfamily (MFS) profile" evidence="7">
    <location>
        <begin position="28"/>
        <end position="436"/>
    </location>
</feature>
<dbReference type="CDD" id="cd17319">
    <property type="entry name" value="MFS_ExuT_GudP_like"/>
    <property type="match status" value="1"/>
</dbReference>
<dbReference type="EMBL" id="JBBHKQ010000003">
    <property type="protein sequence ID" value="MEJ5903027.1"/>
    <property type="molecule type" value="Genomic_DNA"/>
</dbReference>
<evidence type="ECO:0000256" key="6">
    <source>
        <dbReference type="SAM" id="Phobius"/>
    </source>
</evidence>
<evidence type="ECO:0000313" key="9">
    <source>
        <dbReference type="Proteomes" id="UP001362311"/>
    </source>
</evidence>
<accession>A0ABD5K1Z4</accession>
<dbReference type="GO" id="GO:0016020">
    <property type="term" value="C:membrane"/>
    <property type="evidence" value="ECO:0007669"/>
    <property type="project" value="UniProtKB-SubCell"/>
</dbReference>
<dbReference type="PANTHER" id="PTHR43791">
    <property type="entry name" value="PERMEASE-RELATED"/>
    <property type="match status" value="1"/>
</dbReference>
<evidence type="ECO:0000259" key="7">
    <source>
        <dbReference type="PROSITE" id="PS50850"/>
    </source>
</evidence>
<evidence type="ECO:0000256" key="2">
    <source>
        <dbReference type="ARBA" id="ARBA00022448"/>
    </source>
</evidence>
<feature type="transmembrane region" description="Helical" evidence="6">
    <location>
        <begin position="156"/>
        <end position="175"/>
    </location>
</feature>
<feature type="transmembrane region" description="Helical" evidence="6">
    <location>
        <begin position="119"/>
        <end position="144"/>
    </location>
</feature>
<feature type="transmembrane region" description="Helical" evidence="6">
    <location>
        <begin position="320"/>
        <end position="340"/>
    </location>
</feature>
<feature type="transmembrane region" description="Helical" evidence="6">
    <location>
        <begin position="378"/>
        <end position="401"/>
    </location>
</feature>
<evidence type="ECO:0000256" key="5">
    <source>
        <dbReference type="ARBA" id="ARBA00023136"/>
    </source>
</evidence>
<feature type="transmembrane region" description="Helical" evidence="6">
    <location>
        <begin position="255"/>
        <end position="276"/>
    </location>
</feature>
<reference evidence="8 9" key="1">
    <citation type="submission" date="2024-03" db="EMBL/GenBank/DDBJ databases">
        <title>Reference genomes for the five species model microbial community.</title>
        <authorList>
            <person name="Padfield D."/>
        </authorList>
    </citation>
    <scope>NUCLEOTIDE SEQUENCE [LARGE SCALE GENOMIC DNA]</scope>
    <source>
        <strain evidence="8 9">AB1</strain>
    </source>
</reference>
<feature type="transmembrane region" description="Helical" evidence="6">
    <location>
        <begin position="94"/>
        <end position="113"/>
    </location>
</feature>
<proteinExistence type="predicted"/>
<sequence length="450" mass="48448">MLSVCFCLRRRGSMTTEKAVIRKAAWRILPIIMICYFAAFLDRVNIGFASLTMNQDLGFTAAQFGFGAGIFFLGYIVFELPSNLVLAKVGARRWIARILITWGILSAATAFVWNPTSFYVVRVLLGAAEAGFFPGIIFFMTLWFPAEYRARMFATFNIAVPFSSVIGAPLSGFILEYMNGVAGLSGWQWMFVIEAIPAIVMGFVVFLWLPDSPDKATFLSTDEKRILSSRIAKERDAREATEKFTIGKALRDPRVLLMCLIAVGLVMGTTGIAIWMPQFVKSFGLSNLQTSFVVAIPSIFMAAAMILVGRSADRTGERVWHAAGPFIVSAFGFALAAFATSPVVNLIGLTIGAAGIGGASPNIWIFPSTLLTGSAAAAGIALINSVGSTGGFFGPTIIGWVRDTTGGFQGSLLFLAFAMVVTAGAILILGKSMREMLHASQAQHGTREKA</sequence>
<keyword evidence="4 6" id="KW-1133">Transmembrane helix</keyword>
<dbReference type="InterPro" id="IPR011701">
    <property type="entry name" value="MFS"/>
</dbReference>
<dbReference type="PANTHER" id="PTHR43791:SF36">
    <property type="entry name" value="TRANSPORTER, PUTATIVE (AFU_ORTHOLOGUE AFUA_6G08340)-RELATED"/>
    <property type="match status" value="1"/>
</dbReference>
<dbReference type="Pfam" id="PF07690">
    <property type="entry name" value="MFS_1"/>
    <property type="match status" value="1"/>
</dbReference>
<dbReference type="InterPro" id="IPR036259">
    <property type="entry name" value="MFS_trans_sf"/>
</dbReference>
<evidence type="ECO:0000313" key="8">
    <source>
        <dbReference type="EMBL" id="MEJ5903027.1"/>
    </source>
</evidence>
<dbReference type="Proteomes" id="UP001362311">
    <property type="component" value="Unassembled WGS sequence"/>
</dbReference>
<name>A0ABD5K1Z4_9HYPH</name>
<dbReference type="PROSITE" id="PS50850">
    <property type="entry name" value="MFS"/>
    <property type="match status" value="1"/>
</dbReference>
<dbReference type="AlphaFoldDB" id="A0ABD5K1Z4"/>
<keyword evidence="2" id="KW-0813">Transport</keyword>
<feature type="transmembrane region" description="Helical" evidence="6">
    <location>
        <begin position="407"/>
        <end position="429"/>
    </location>
</feature>
<gene>
    <name evidence="8" type="ORF">WIX40_23405</name>
</gene>